<keyword evidence="8" id="KW-1185">Reference proteome</keyword>
<evidence type="ECO:0000313" key="8">
    <source>
        <dbReference type="Proteomes" id="UP000001505"/>
    </source>
</evidence>
<dbReference type="PANTHER" id="PTHR33602:SF1">
    <property type="entry name" value="REGULATORY PROTEIN RECX FAMILY PROTEIN"/>
    <property type="match status" value="1"/>
</dbReference>
<dbReference type="eggNOG" id="COG2137">
    <property type="taxonomic scope" value="Bacteria"/>
</dbReference>
<dbReference type="InterPro" id="IPR003783">
    <property type="entry name" value="Regulatory_RecX"/>
</dbReference>
<comment type="subcellular location">
    <subcellularLocation>
        <location evidence="1 5">Cytoplasm</location>
    </subcellularLocation>
</comment>
<dbReference type="AlphaFoldDB" id="D6YS63"/>
<dbReference type="Pfam" id="PF21981">
    <property type="entry name" value="RecX_HTH3"/>
    <property type="match status" value="1"/>
</dbReference>
<dbReference type="EMBL" id="CP001928">
    <property type="protein sequence ID" value="ADI38908.1"/>
    <property type="molecule type" value="Genomic_DNA"/>
</dbReference>
<name>D6YS63_WADCW</name>
<evidence type="ECO:0000256" key="1">
    <source>
        <dbReference type="ARBA" id="ARBA00004496"/>
    </source>
</evidence>
<organism evidence="7 8">
    <name type="scientific">Waddlia chondrophila (strain ATCC VR-1470 / WSU 86-1044)</name>
    <dbReference type="NCBI Taxonomy" id="716544"/>
    <lineage>
        <taxon>Bacteria</taxon>
        <taxon>Pseudomonadati</taxon>
        <taxon>Chlamydiota</taxon>
        <taxon>Chlamydiia</taxon>
        <taxon>Parachlamydiales</taxon>
        <taxon>Waddliaceae</taxon>
        <taxon>Waddlia</taxon>
    </lineage>
</organism>
<evidence type="ECO:0000256" key="4">
    <source>
        <dbReference type="ARBA" id="ARBA00022490"/>
    </source>
</evidence>
<dbReference type="GO" id="GO:0006282">
    <property type="term" value="P:regulation of DNA repair"/>
    <property type="evidence" value="ECO:0007669"/>
    <property type="project" value="UniProtKB-UniRule"/>
</dbReference>
<dbReference type="InterPro" id="IPR053925">
    <property type="entry name" value="RecX_HTH_3rd"/>
</dbReference>
<dbReference type="HOGENOM" id="CLU_1359956_0_0_0"/>
<sequence length="201" mass="24433">MNVEVIPDEQRKEILHLSVDDHFFREIHTAIFGKHPKFSFQEENLPEQFFRKEFERSRFFVLKRLSQRSYSSFELRFQLQERLVSQETIERVIDDCHHLGYLDDKAWLEQFIRTQLLRKLGPMMIEAKLYQKRVPKSFYEPILANLVTHEDQEKAIKRLMNTRFRSKDLRDFKERQKVFGALMRKGFNPDLIKEILALWLN</sequence>
<dbReference type="Proteomes" id="UP000001505">
    <property type="component" value="Chromosome"/>
</dbReference>
<keyword evidence="4 5" id="KW-0963">Cytoplasm</keyword>
<dbReference type="RefSeq" id="WP_013182615.1">
    <property type="nucleotide sequence ID" value="NC_014225.1"/>
</dbReference>
<dbReference type="KEGG" id="wch:wcw_1560"/>
<evidence type="ECO:0000256" key="5">
    <source>
        <dbReference type="HAMAP-Rule" id="MF_01114"/>
    </source>
</evidence>
<evidence type="ECO:0000313" key="7">
    <source>
        <dbReference type="EMBL" id="ADI38908.1"/>
    </source>
</evidence>
<dbReference type="PANTHER" id="PTHR33602">
    <property type="entry name" value="REGULATORY PROTEIN RECX FAMILY PROTEIN"/>
    <property type="match status" value="1"/>
</dbReference>
<dbReference type="HAMAP" id="MF_01114">
    <property type="entry name" value="RecX"/>
    <property type="match status" value="1"/>
</dbReference>
<evidence type="ECO:0000256" key="2">
    <source>
        <dbReference type="ARBA" id="ARBA00009695"/>
    </source>
</evidence>
<protein>
    <recommendedName>
        <fullName evidence="3 5">Regulatory protein RecX</fullName>
    </recommendedName>
</protein>
<dbReference type="GO" id="GO:0005737">
    <property type="term" value="C:cytoplasm"/>
    <property type="evidence" value="ECO:0007669"/>
    <property type="project" value="UniProtKB-SubCell"/>
</dbReference>
<proteinExistence type="inferred from homology"/>
<gene>
    <name evidence="5 7" type="primary">recX</name>
    <name evidence="7" type="ordered locus">wcw_1560</name>
</gene>
<comment type="function">
    <text evidence="5">Modulates RecA activity.</text>
</comment>
<dbReference type="OrthoDB" id="21895at2"/>
<evidence type="ECO:0000259" key="6">
    <source>
        <dbReference type="Pfam" id="PF21981"/>
    </source>
</evidence>
<evidence type="ECO:0000256" key="3">
    <source>
        <dbReference type="ARBA" id="ARBA00018111"/>
    </source>
</evidence>
<comment type="similarity">
    <text evidence="2 5">Belongs to the RecX family.</text>
</comment>
<accession>D6YS63</accession>
<dbReference type="Gene3D" id="1.10.10.10">
    <property type="entry name" value="Winged helix-like DNA-binding domain superfamily/Winged helix DNA-binding domain"/>
    <property type="match status" value="2"/>
</dbReference>
<dbReference type="InterPro" id="IPR036388">
    <property type="entry name" value="WH-like_DNA-bd_sf"/>
</dbReference>
<reference evidence="7 8" key="1">
    <citation type="journal article" date="2010" name="PLoS ONE">
        <title>The Waddlia genome: a window into chlamydial biology.</title>
        <authorList>
            <person name="Bertelli C."/>
            <person name="Collyn F."/>
            <person name="Croxatto A."/>
            <person name="Ruckert C."/>
            <person name="Polkinghorne A."/>
            <person name="Kebbi-Beghdadi C."/>
            <person name="Goesmann A."/>
            <person name="Vaughan L."/>
            <person name="Greub G."/>
        </authorList>
    </citation>
    <scope>NUCLEOTIDE SEQUENCE [LARGE SCALE GENOMIC DNA]</scope>
    <source>
        <strain evidence="8">ATCC VR-1470 / WSU 86-1044</strain>
    </source>
</reference>
<dbReference type="STRING" id="716544.wcw_1560"/>
<feature type="domain" description="RecX third three-helical" evidence="6">
    <location>
        <begin position="151"/>
        <end position="196"/>
    </location>
</feature>